<gene>
    <name evidence="1" type="ORF">MTR67_039292</name>
</gene>
<name>A0AAF0UGY3_SOLVR</name>
<reference evidence="1" key="1">
    <citation type="submission" date="2023-08" db="EMBL/GenBank/DDBJ databases">
        <title>A de novo genome assembly of Solanum verrucosum Schlechtendal, a Mexican diploid species geographically isolated from the other diploid A-genome species in potato relatives.</title>
        <authorList>
            <person name="Hosaka K."/>
        </authorList>
    </citation>
    <scope>NUCLEOTIDE SEQUENCE</scope>
    <source>
        <tissue evidence="1">Young leaves</tissue>
    </source>
</reference>
<evidence type="ECO:0000313" key="2">
    <source>
        <dbReference type="Proteomes" id="UP001234989"/>
    </source>
</evidence>
<dbReference type="AlphaFoldDB" id="A0AAF0UGY3"/>
<sequence>MANQGLAAGLGTKAPIKVLIVLGKIIKVGKTVMVNGEIEKVSGIEDIVREWMRVTKSGRFIDNSNVVNEKLDDWLKLSLHIPIVVDDSVSGNKVCWEEEKDY</sequence>
<dbReference type="Proteomes" id="UP001234989">
    <property type="component" value="Chromosome 9"/>
</dbReference>
<accession>A0AAF0UGY3</accession>
<evidence type="ECO:0000313" key="1">
    <source>
        <dbReference type="EMBL" id="WMV45907.1"/>
    </source>
</evidence>
<keyword evidence="2" id="KW-1185">Reference proteome</keyword>
<organism evidence="1 2">
    <name type="scientific">Solanum verrucosum</name>
    <dbReference type="NCBI Taxonomy" id="315347"/>
    <lineage>
        <taxon>Eukaryota</taxon>
        <taxon>Viridiplantae</taxon>
        <taxon>Streptophyta</taxon>
        <taxon>Embryophyta</taxon>
        <taxon>Tracheophyta</taxon>
        <taxon>Spermatophyta</taxon>
        <taxon>Magnoliopsida</taxon>
        <taxon>eudicotyledons</taxon>
        <taxon>Gunneridae</taxon>
        <taxon>Pentapetalae</taxon>
        <taxon>asterids</taxon>
        <taxon>lamiids</taxon>
        <taxon>Solanales</taxon>
        <taxon>Solanaceae</taxon>
        <taxon>Solanoideae</taxon>
        <taxon>Solaneae</taxon>
        <taxon>Solanum</taxon>
    </lineage>
</organism>
<protein>
    <submittedName>
        <fullName evidence="1">Uncharacterized protein</fullName>
    </submittedName>
</protein>
<proteinExistence type="predicted"/>
<dbReference type="EMBL" id="CP133620">
    <property type="protein sequence ID" value="WMV45907.1"/>
    <property type="molecule type" value="Genomic_DNA"/>
</dbReference>